<evidence type="ECO:0000313" key="2">
    <source>
        <dbReference type="Proteomes" id="UP000030645"/>
    </source>
</evidence>
<accession>W9R841</accession>
<organism evidence="1 2">
    <name type="scientific">Morus notabilis</name>
    <dbReference type="NCBI Taxonomy" id="981085"/>
    <lineage>
        <taxon>Eukaryota</taxon>
        <taxon>Viridiplantae</taxon>
        <taxon>Streptophyta</taxon>
        <taxon>Embryophyta</taxon>
        <taxon>Tracheophyta</taxon>
        <taxon>Spermatophyta</taxon>
        <taxon>Magnoliopsida</taxon>
        <taxon>eudicotyledons</taxon>
        <taxon>Gunneridae</taxon>
        <taxon>Pentapetalae</taxon>
        <taxon>rosids</taxon>
        <taxon>fabids</taxon>
        <taxon>Rosales</taxon>
        <taxon>Moraceae</taxon>
        <taxon>Moreae</taxon>
        <taxon>Morus</taxon>
    </lineage>
</organism>
<protein>
    <submittedName>
        <fullName evidence="1">Uncharacterized protein</fullName>
    </submittedName>
</protein>
<proteinExistence type="predicted"/>
<dbReference type="Proteomes" id="UP000030645">
    <property type="component" value="Unassembled WGS sequence"/>
</dbReference>
<gene>
    <name evidence="1" type="ORF">L484_026103</name>
</gene>
<reference evidence="2" key="1">
    <citation type="submission" date="2013-01" db="EMBL/GenBank/DDBJ databases">
        <title>Draft Genome Sequence of a Mulberry Tree, Morus notabilis C.K. Schneid.</title>
        <authorList>
            <person name="He N."/>
            <person name="Zhao S."/>
        </authorList>
    </citation>
    <scope>NUCLEOTIDE SEQUENCE</scope>
</reference>
<name>W9R841_9ROSA</name>
<sequence>MIKQEPLSLEALKGDITASTAPIGPSKPAPFTSRTDWVFKYNPPRSAATVYHIYSYLTCDFNKAKQLLADPRQGGGHGS</sequence>
<dbReference type="EMBL" id="KE344683">
    <property type="protein sequence ID" value="EXB75627.1"/>
    <property type="molecule type" value="Genomic_DNA"/>
</dbReference>
<evidence type="ECO:0000313" key="1">
    <source>
        <dbReference type="EMBL" id="EXB75627.1"/>
    </source>
</evidence>
<dbReference type="AlphaFoldDB" id="W9R841"/>
<keyword evidence="2" id="KW-1185">Reference proteome</keyword>